<dbReference type="InterPro" id="IPR003265">
    <property type="entry name" value="HhH-GPD_domain"/>
</dbReference>
<gene>
    <name evidence="11" type="ORF">LUZ63_015755</name>
</gene>
<evidence type="ECO:0000256" key="1">
    <source>
        <dbReference type="ARBA" id="ARBA00001966"/>
    </source>
</evidence>
<organism evidence="11 12">
    <name type="scientific">Rhynchospora breviuscula</name>
    <dbReference type="NCBI Taxonomy" id="2022672"/>
    <lineage>
        <taxon>Eukaryota</taxon>
        <taxon>Viridiplantae</taxon>
        <taxon>Streptophyta</taxon>
        <taxon>Embryophyta</taxon>
        <taxon>Tracheophyta</taxon>
        <taxon>Spermatophyta</taxon>
        <taxon>Magnoliopsida</taxon>
        <taxon>Liliopsida</taxon>
        <taxon>Poales</taxon>
        <taxon>Cyperaceae</taxon>
        <taxon>Cyperoideae</taxon>
        <taxon>Rhynchosporeae</taxon>
        <taxon>Rhynchospora</taxon>
    </lineage>
</organism>
<keyword evidence="8" id="KW-0539">Nucleus</keyword>
<evidence type="ECO:0000259" key="10">
    <source>
        <dbReference type="SMART" id="SM00478"/>
    </source>
</evidence>
<dbReference type="Gene3D" id="1.10.1670.10">
    <property type="entry name" value="Helix-hairpin-Helix base-excision DNA repair enzymes (C-terminal)"/>
    <property type="match status" value="1"/>
</dbReference>
<proteinExistence type="inferred from homology"/>
<name>A0A9Q0CD10_9POAL</name>
<keyword evidence="12" id="KW-1185">Reference proteome</keyword>
<dbReference type="PANTHER" id="PTHR46213:SF4">
    <property type="entry name" value="OS02G0496500 PROTEIN"/>
    <property type="match status" value="1"/>
</dbReference>
<feature type="compositionally biased region" description="Polar residues" evidence="9">
    <location>
        <begin position="125"/>
        <end position="145"/>
    </location>
</feature>
<dbReference type="CDD" id="cd00056">
    <property type="entry name" value="ENDO3c"/>
    <property type="match status" value="1"/>
</dbReference>
<dbReference type="GO" id="GO:0003677">
    <property type="term" value="F:DNA binding"/>
    <property type="evidence" value="ECO:0007669"/>
    <property type="project" value="UniProtKB-KW"/>
</dbReference>
<evidence type="ECO:0000313" key="12">
    <source>
        <dbReference type="Proteomes" id="UP001151287"/>
    </source>
</evidence>
<keyword evidence="5" id="KW-0408">Iron</keyword>
<evidence type="ECO:0000256" key="4">
    <source>
        <dbReference type="ARBA" id="ARBA00022723"/>
    </source>
</evidence>
<keyword evidence="6" id="KW-0411">Iron-sulfur</keyword>
<comment type="subcellular location">
    <subcellularLocation>
        <location evidence="2">Nucleus</location>
    </subcellularLocation>
</comment>
<feature type="compositionally biased region" description="Polar residues" evidence="9">
    <location>
        <begin position="66"/>
        <end position="75"/>
    </location>
</feature>
<dbReference type="InterPro" id="IPR003651">
    <property type="entry name" value="Endonuclease3_FeS-loop_motif"/>
</dbReference>
<dbReference type="Proteomes" id="UP001151287">
    <property type="component" value="Unassembled WGS sequence"/>
</dbReference>
<dbReference type="PANTHER" id="PTHR46213">
    <property type="entry name" value="TRANSCRIPTIONAL ACTIVATOR DEMETER"/>
    <property type="match status" value="1"/>
</dbReference>
<evidence type="ECO:0000256" key="8">
    <source>
        <dbReference type="ARBA" id="ARBA00023242"/>
    </source>
</evidence>
<dbReference type="FunFam" id="1.10.1670.10:FF:000004">
    <property type="entry name" value="DNA glycosylase/AP lyase ROS1"/>
    <property type="match status" value="1"/>
</dbReference>
<dbReference type="SUPFAM" id="SSF48150">
    <property type="entry name" value="DNA-glycosylase"/>
    <property type="match status" value="1"/>
</dbReference>
<feature type="compositionally biased region" description="Polar residues" evidence="9">
    <location>
        <begin position="295"/>
        <end position="308"/>
    </location>
</feature>
<dbReference type="InterPro" id="IPR028925">
    <property type="entry name" value="RRM_DME"/>
</dbReference>
<reference evidence="11" key="1">
    <citation type="journal article" date="2022" name="Cell">
        <title>Repeat-based holocentromeres influence genome architecture and karyotype evolution.</title>
        <authorList>
            <person name="Hofstatter P.G."/>
            <person name="Thangavel G."/>
            <person name="Lux T."/>
            <person name="Neumann P."/>
            <person name="Vondrak T."/>
            <person name="Novak P."/>
            <person name="Zhang M."/>
            <person name="Costa L."/>
            <person name="Castellani M."/>
            <person name="Scott A."/>
            <person name="Toegelov H."/>
            <person name="Fuchs J."/>
            <person name="Mata-Sucre Y."/>
            <person name="Dias Y."/>
            <person name="Vanzela A.L.L."/>
            <person name="Huettel B."/>
            <person name="Almeida C.C.S."/>
            <person name="Simkova H."/>
            <person name="Souza G."/>
            <person name="Pedrosa-Harand A."/>
            <person name="Macas J."/>
            <person name="Mayer K.F.X."/>
            <person name="Houben A."/>
            <person name="Marques A."/>
        </authorList>
    </citation>
    <scope>NUCLEOTIDE SEQUENCE</scope>
    <source>
        <strain evidence="11">RhyBre1mFocal</strain>
    </source>
</reference>
<feature type="region of interest" description="Disordered" evidence="9">
    <location>
        <begin position="327"/>
        <end position="354"/>
    </location>
</feature>
<dbReference type="AlphaFoldDB" id="A0A9Q0CD10"/>
<dbReference type="EMBL" id="JAMQYH010000004">
    <property type="protein sequence ID" value="KAJ1691600.1"/>
    <property type="molecule type" value="Genomic_DNA"/>
</dbReference>
<dbReference type="InterPro" id="IPR011257">
    <property type="entry name" value="DNA_glycosylase"/>
</dbReference>
<feature type="region of interest" description="Disordered" evidence="9">
    <location>
        <begin position="25"/>
        <end position="175"/>
    </location>
</feature>
<protein>
    <recommendedName>
        <fullName evidence="10">HhH-GPD domain-containing protein</fullName>
    </recommendedName>
</protein>
<evidence type="ECO:0000256" key="6">
    <source>
        <dbReference type="ARBA" id="ARBA00023014"/>
    </source>
</evidence>
<sequence length="1216" mass="136594">MEIASRKNSLMQQLGGAFAFTEVPLPETKKRDFIAGQDSDRSFTPVDGDLLSGSSFRTPSHPLSKLSPNSNQGDNLEQIPPVTPGKTEKQFAKSANEVEETNSMPRKQKRKKYKPKVVDDGANGQKMTESVPGNSKSPITPNSKQKNAKAPTTPDPRPPVTPESKLTNHEASIPSGLMLTTLEAPHPPDSSLQVLQHIRAQTSDPNSGHSDREAPIAPDLTCLELDATISLDAISERTRPPNTLDSKPKMFEGPVTPAPKSELKHLNWPGSTRSVRKRLNFDHKDDTVSVRSEEITTGTNPNLNNSIDAISPSRDEVIKQLHPLQEALDSGSRAENRSDMQEESTSGTPGSSEYSIGITSSLNCPSKVKPVQLVANELDLDLGDKTEAVMYGELHAATDSRLIQGEIGKVKNPTVDIDLISAKDYLIYLATLHLRGVKRRRVARRRVERSPKSHFDDLLEEIVLKMKHMKLYENALIPYQGKKYRGIVELDEDSLIEWNLLMGGDGSGSNSAPGANTERKEKWREERDKFRDLAEGFIAKMKLIQGNRSFSEWKGSVVDSVVGAFLTQNVSDQLSSSAFISLCARFPRRQDGSATWAEMKLLGELDLNDEVLNNLNSERDIEQTKSCLVDKPTSAVDIVDTHIKDRPPKTPKGNTLQEFTIEGSKSLKANKANVQERKGYKIGSEHIDWDALRKEATRHRCARERRGVKTVDAADWDAVRRADMSEVAEAIQDRGQNNILAERIQDFLNRVAEDHGSIDLEWLRSTSGDEAKEYLLSVYGLGLKSVECVRLLTLHQVAFPVDTNVGRICVRLGWVPLQPLPDAVQMHLLELYPVMDSIQKYLWPRLCKLDQKTLYELHYQMITFGKVFCTKSKPNCNACPLRSECKHFASAFASARLMLPESQEKPSNKLVNWNQVPTAFENARKSFFNVTDVPTAQFAALPRSSNSEPIIEEPMTPEEEQIVEEIPDIEDLCFDDPDEIPTINLNMESFVRNIEEHVRKNDSKLQIEDISKALVLLSPIAASIPPPQLKHSRHLRTVHVAYELPDGHPILRMLKFEERDPDDKSPYLLILYSPEQEVSNGKTCQSTSCKETKSCSFLSEEEENSFVMCSFMIPCRTAMRGSFPLNGTYFQVNEVFADHCTARNPVKISRGDIWNLTKRPVYFGSTVSTIMKGLPTEEVQYCFWRGFVCVREFDRVTRYPKPLSRWLHLLPTMKKK</sequence>
<dbReference type="GO" id="GO:0051539">
    <property type="term" value="F:4 iron, 4 sulfur cluster binding"/>
    <property type="evidence" value="ECO:0007669"/>
    <property type="project" value="InterPro"/>
</dbReference>
<evidence type="ECO:0000313" key="11">
    <source>
        <dbReference type="EMBL" id="KAJ1691600.1"/>
    </source>
</evidence>
<feature type="compositionally biased region" description="Basic and acidic residues" evidence="9">
    <location>
        <begin position="27"/>
        <end position="41"/>
    </location>
</feature>
<dbReference type="Pfam" id="PF15628">
    <property type="entry name" value="RRM_DME"/>
    <property type="match status" value="1"/>
</dbReference>
<dbReference type="SMART" id="SM00525">
    <property type="entry name" value="FES"/>
    <property type="match status" value="1"/>
</dbReference>
<dbReference type="GO" id="GO:0005634">
    <property type="term" value="C:nucleus"/>
    <property type="evidence" value="ECO:0007669"/>
    <property type="project" value="UniProtKB-SubCell"/>
</dbReference>
<evidence type="ECO:0000256" key="3">
    <source>
        <dbReference type="ARBA" id="ARBA00005646"/>
    </source>
</evidence>
<feature type="domain" description="HhH-GPD" evidence="10">
    <location>
        <begin position="566"/>
        <end position="867"/>
    </location>
</feature>
<comment type="similarity">
    <text evidence="3">Belongs to the DNA glycosylase family. DEMETER subfamily.</text>
</comment>
<feature type="region of interest" description="Disordered" evidence="9">
    <location>
        <begin position="290"/>
        <end position="309"/>
    </location>
</feature>
<dbReference type="GO" id="GO:0046872">
    <property type="term" value="F:metal ion binding"/>
    <property type="evidence" value="ECO:0007669"/>
    <property type="project" value="UniProtKB-KW"/>
</dbReference>
<accession>A0A9Q0CD10</accession>
<dbReference type="GO" id="GO:0006284">
    <property type="term" value="P:base-excision repair"/>
    <property type="evidence" value="ECO:0007669"/>
    <property type="project" value="InterPro"/>
</dbReference>
<dbReference type="Gene3D" id="1.10.340.30">
    <property type="entry name" value="Hypothetical protein, domain 2"/>
    <property type="match status" value="1"/>
</dbReference>
<keyword evidence="7" id="KW-0238">DNA-binding</keyword>
<feature type="region of interest" description="Disordered" evidence="9">
    <location>
        <begin position="237"/>
        <end position="268"/>
    </location>
</feature>
<dbReference type="InterPro" id="IPR023170">
    <property type="entry name" value="HhH_base_excis_C"/>
</dbReference>
<feature type="compositionally biased region" description="Low complexity" evidence="9">
    <location>
        <begin position="343"/>
        <end position="354"/>
    </location>
</feature>
<evidence type="ECO:0000256" key="5">
    <source>
        <dbReference type="ARBA" id="ARBA00023004"/>
    </source>
</evidence>
<keyword evidence="4" id="KW-0479">Metal-binding</keyword>
<dbReference type="GO" id="GO:0019104">
    <property type="term" value="F:DNA N-glycosylase activity"/>
    <property type="evidence" value="ECO:0007669"/>
    <property type="project" value="InterPro"/>
</dbReference>
<evidence type="ECO:0000256" key="2">
    <source>
        <dbReference type="ARBA" id="ARBA00004123"/>
    </source>
</evidence>
<evidence type="ECO:0000256" key="9">
    <source>
        <dbReference type="SAM" id="MobiDB-lite"/>
    </source>
</evidence>
<dbReference type="GO" id="GO:0141166">
    <property type="term" value="P:chromosomal 5-methylcytosine DNA demethylation pathway"/>
    <property type="evidence" value="ECO:0007669"/>
    <property type="project" value="InterPro"/>
</dbReference>
<comment type="cofactor">
    <cofactor evidence="1">
        <name>[4Fe-4S] cluster</name>
        <dbReference type="ChEBI" id="CHEBI:49883"/>
    </cofactor>
</comment>
<comment type="caution">
    <text evidence="11">The sequence shown here is derived from an EMBL/GenBank/DDBJ whole genome shotgun (WGS) entry which is preliminary data.</text>
</comment>
<feature type="compositionally biased region" description="Basic residues" evidence="9">
    <location>
        <begin position="106"/>
        <end position="115"/>
    </location>
</feature>
<evidence type="ECO:0000256" key="7">
    <source>
        <dbReference type="ARBA" id="ARBA00023125"/>
    </source>
</evidence>
<dbReference type="SMART" id="SM00478">
    <property type="entry name" value="ENDO3c"/>
    <property type="match status" value="1"/>
</dbReference>
<dbReference type="OrthoDB" id="5607at2759"/>
<dbReference type="GO" id="GO:0051747">
    <property type="term" value="F:cytosine C-5 DNA demethylase activity"/>
    <property type="evidence" value="ECO:0007669"/>
    <property type="project" value="UniProtKB-ARBA"/>
</dbReference>
<dbReference type="InterPro" id="IPR044811">
    <property type="entry name" value="DME/ROS1"/>
</dbReference>